<organism evidence="3 4">
    <name type="scientific">Ephemerocybe angulata</name>
    <dbReference type="NCBI Taxonomy" id="980116"/>
    <lineage>
        <taxon>Eukaryota</taxon>
        <taxon>Fungi</taxon>
        <taxon>Dikarya</taxon>
        <taxon>Basidiomycota</taxon>
        <taxon>Agaricomycotina</taxon>
        <taxon>Agaricomycetes</taxon>
        <taxon>Agaricomycetidae</taxon>
        <taxon>Agaricales</taxon>
        <taxon>Agaricineae</taxon>
        <taxon>Psathyrellaceae</taxon>
        <taxon>Ephemerocybe</taxon>
    </lineage>
</organism>
<comment type="caution">
    <text evidence="3">The sequence shown here is derived from an EMBL/GenBank/DDBJ whole genome shotgun (WGS) entry which is preliminary data.</text>
</comment>
<evidence type="ECO:0000256" key="1">
    <source>
        <dbReference type="SAM" id="Coils"/>
    </source>
</evidence>
<reference evidence="3 4" key="1">
    <citation type="journal article" date="2020" name="ISME J.">
        <title>Uncovering the hidden diversity of litter-decomposition mechanisms in mushroom-forming fungi.</title>
        <authorList>
            <person name="Floudas D."/>
            <person name="Bentzer J."/>
            <person name="Ahren D."/>
            <person name="Johansson T."/>
            <person name="Persson P."/>
            <person name="Tunlid A."/>
        </authorList>
    </citation>
    <scope>NUCLEOTIDE SEQUENCE [LARGE SCALE GENOMIC DNA]</scope>
    <source>
        <strain evidence="3 4">CBS 175.51</strain>
    </source>
</reference>
<dbReference type="OrthoDB" id="3193844at2759"/>
<evidence type="ECO:0008006" key="5">
    <source>
        <dbReference type="Google" id="ProtNLM"/>
    </source>
</evidence>
<feature type="compositionally biased region" description="Polar residues" evidence="2">
    <location>
        <begin position="490"/>
        <end position="500"/>
    </location>
</feature>
<evidence type="ECO:0000256" key="2">
    <source>
        <dbReference type="SAM" id="MobiDB-lite"/>
    </source>
</evidence>
<sequence>MNTNSTAFPTDAGTMTAITEPAGEKDDVYYWPDNITFSVDGKLFRVSRYQFIVGSEHFSATYGLTKDKDVVQLEGIAHAQFRTFLKILFPIHSISTTSSFTKEEWLTILELSVQWHFHEFRKLAITHLQGQLNELELIKVGRAAFVPHWVLSGYLSLVKRPGVISLDEADDIGNRTANILWIVRHRVACNFGTACELRADFEEIAGLEAKEYEHRTKGDVEQEAEDARKLEEERKKEMDAMLEMEEEIKREAEERAELEREELARLEQEELMAWNAEENARLEIEALERMQEEEAEEVLRLRVEEKAKLESEERAKLALLEGGEHGNAWLPKEDIEQIDTYRGLEMMAAGGIAQIEALFTLESTAEDAKSQKEPKYPEAEAAVVDTLETEVQSGSDEVSERMVEAVVQESLENAELTEGLPQPDIPVQKVKKASLKKKGKTEDVPSKDKKKKKGKTEDVPLKDKNKKKKAWKLMEPEKPAAGRAQELEQHNQISNGQHSGFKSAEFVV</sequence>
<accession>A0A8H5EYX3</accession>
<keyword evidence="4" id="KW-1185">Reference proteome</keyword>
<dbReference type="EMBL" id="JAACJK010000219">
    <property type="protein sequence ID" value="KAF5317382.1"/>
    <property type="molecule type" value="Genomic_DNA"/>
</dbReference>
<feature type="compositionally biased region" description="Basic and acidic residues" evidence="2">
    <location>
        <begin position="472"/>
        <end position="489"/>
    </location>
</feature>
<feature type="compositionally biased region" description="Basic residues" evidence="2">
    <location>
        <begin position="429"/>
        <end position="439"/>
    </location>
</feature>
<dbReference type="Proteomes" id="UP000541558">
    <property type="component" value="Unassembled WGS sequence"/>
</dbReference>
<proteinExistence type="predicted"/>
<feature type="coiled-coil region" evidence="1">
    <location>
        <begin position="213"/>
        <end position="312"/>
    </location>
</feature>
<gene>
    <name evidence="3" type="ORF">D9611_003707</name>
</gene>
<evidence type="ECO:0000313" key="4">
    <source>
        <dbReference type="Proteomes" id="UP000541558"/>
    </source>
</evidence>
<protein>
    <recommendedName>
        <fullName evidence="5">BTB domain-containing protein</fullName>
    </recommendedName>
</protein>
<name>A0A8H5EYX3_9AGAR</name>
<feature type="region of interest" description="Disordered" evidence="2">
    <location>
        <begin position="413"/>
        <end position="508"/>
    </location>
</feature>
<evidence type="ECO:0000313" key="3">
    <source>
        <dbReference type="EMBL" id="KAF5317382.1"/>
    </source>
</evidence>
<dbReference type="AlphaFoldDB" id="A0A8H5EYX3"/>
<keyword evidence="1" id="KW-0175">Coiled coil</keyword>